<organism evidence="1 2">
    <name type="scientific">Urbifossiella limnaea</name>
    <dbReference type="NCBI Taxonomy" id="2528023"/>
    <lineage>
        <taxon>Bacteria</taxon>
        <taxon>Pseudomonadati</taxon>
        <taxon>Planctomycetota</taxon>
        <taxon>Planctomycetia</taxon>
        <taxon>Gemmatales</taxon>
        <taxon>Gemmataceae</taxon>
        <taxon>Urbifossiella</taxon>
    </lineage>
</organism>
<gene>
    <name evidence="1" type="ORF">ETAA1_59890</name>
</gene>
<keyword evidence="2" id="KW-1185">Reference proteome</keyword>
<dbReference type="OrthoDB" id="470692at2"/>
<sequence length="340" mass="36967">MADSRQLPSSMVAAEFGEVNVRPAGGAVEVTFTVAMEPQGVDAEGWQTGVALDASASMRKAYGRQLTGTIPVAVQAEYRARGWMAERVEDGKSTLKLKAAGHDDAVRRGYLRFGENVVEPRAREFISYLAGNLDADGGTTVVYWACDDGRGVEVLGDFTADQCRTLALGGPAAARFGTGTYLLPALDYFLTRFADAARGMYLFVTDGRLDDLDAVKRATTQLAKRIAAGQRNPVKCVLIGVGEAIDEGQMEELDDLDTGTDVDIWDHKIAAEMRALTEIFAEVVDENQIVAPRAALYDSAGRLAREFTDGMPAKVTFRVPAGSDWFELEIEGQRVRQRLR</sequence>
<dbReference type="SUPFAM" id="SSF53300">
    <property type="entry name" value="vWA-like"/>
    <property type="match status" value="1"/>
</dbReference>
<dbReference type="Gene3D" id="3.40.50.410">
    <property type="entry name" value="von Willebrand factor, type A domain"/>
    <property type="match status" value="1"/>
</dbReference>
<dbReference type="InterPro" id="IPR036465">
    <property type="entry name" value="vWFA_dom_sf"/>
</dbReference>
<evidence type="ECO:0000313" key="1">
    <source>
        <dbReference type="EMBL" id="QDU23978.1"/>
    </source>
</evidence>
<dbReference type="KEGG" id="uli:ETAA1_59890"/>
<evidence type="ECO:0008006" key="3">
    <source>
        <dbReference type="Google" id="ProtNLM"/>
    </source>
</evidence>
<dbReference type="AlphaFoldDB" id="A0A517Y2Q7"/>
<proteinExistence type="predicted"/>
<dbReference type="RefSeq" id="WP_145244177.1">
    <property type="nucleotide sequence ID" value="NZ_CP036273.1"/>
</dbReference>
<dbReference type="EMBL" id="CP036273">
    <property type="protein sequence ID" value="QDU23978.1"/>
    <property type="molecule type" value="Genomic_DNA"/>
</dbReference>
<protein>
    <recommendedName>
        <fullName evidence="3">VWA domain-containing protein</fullName>
    </recommendedName>
</protein>
<evidence type="ECO:0000313" key="2">
    <source>
        <dbReference type="Proteomes" id="UP000319576"/>
    </source>
</evidence>
<reference evidence="1 2" key="1">
    <citation type="submission" date="2019-02" db="EMBL/GenBank/DDBJ databases">
        <title>Deep-cultivation of Planctomycetes and their phenomic and genomic characterization uncovers novel biology.</title>
        <authorList>
            <person name="Wiegand S."/>
            <person name="Jogler M."/>
            <person name="Boedeker C."/>
            <person name="Pinto D."/>
            <person name="Vollmers J."/>
            <person name="Rivas-Marin E."/>
            <person name="Kohn T."/>
            <person name="Peeters S.H."/>
            <person name="Heuer A."/>
            <person name="Rast P."/>
            <person name="Oberbeckmann S."/>
            <person name="Bunk B."/>
            <person name="Jeske O."/>
            <person name="Meyerdierks A."/>
            <person name="Storesund J.E."/>
            <person name="Kallscheuer N."/>
            <person name="Luecker S."/>
            <person name="Lage O.M."/>
            <person name="Pohl T."/>
            <person name="Merkel B.J."/>
            <person name="Hornburger P."/>
            <person name="Mueller R.-W."/>
            <person name="Bruemmer F."/>
            <person name="Labrenz M."/>
            <person name="Spormann A.M."/>
            <person name="Op den Camp H."/>
            <person name="Overmann J."/>
            <person name="Amann R."/>
            <person name="Jetten M.S.M."/>
            <person name="Mascher T."/>
            <person name="Medema M.H."/>
            <person name="Devos D.P."/>
            <person name="Kaster A.-K."/>
            <person name="Ovreas L."/>
            <person name="Rohde M."/>
            <person name="Galperin M.Y."/>
            <person name="Jogler C."/>
        </authorList>
    </citation>
    <scope>NUCLEOTIDE SEQUENCE [LARGE SCALE GENOMIC DNA]</scope>
    <source>
        <strain evidence="1 2">ETA_A1</strain>
    </source>
</reference>
<name>A0A517Y2Q7_9BACT</name>
<accession>A0A517Y2Q7</accession>
<dbReference type="Proteomes" id="UP000319576">
    <property type="component" value="Chromosome"/>
</dbReference>